<evidence type="ECO:0000256" key="2">
    <source>
        <dbReference type="ARBA" id="ARBA00023125"/>
    </source>
</evidence>
<dbReference type="PRINTS" id="PR00032">
    <property type="entry name" value="HTHARAC"/>
</dbReference>
<keyword evidence="2" id="KW-0238">DNA-binding</keyword>
<dbReference type="PROSITE" id="PS01124">
    <property type="entry name" value="HTH_ARAC_FAMILY_2"/>
    <property type="match status" value="1"/>
</dbReference>
<dbReference type="GO" id="GO:0043565">
    <property type="term" value="F:sequence-specific DNA binding"/>
    <property type="evidence" value="ECO:0007669"/>
    <property type="project" value="InterPro"/>
</dbReference>
<dbReference type="OrthoDB" id="6592899at2"/>
<keyword evidence="3" id="KW-0804">Transcription</keyword>
<dbReference type="SUPFAM" id="SSF46689">
    <property type="entry name" value="Homeodomain-like"/>
    <property type="match status" value="1"/>
</dbReference>
<keyword evidence="1" id="KW-0805">Transcription regulation</keyword>
<proteinExistence type="predicted"/>
<dbReference type="Proteomes" id="UP000288293">
    <property type="component" value="Unassembled WGS sequence"/>
</dbReference>
<dbReference type="InterPro" id="IPR046532">
    <property type="entry name" value="DUF6597"/>
</dbReference>
<evidence type="ECO:0000313" key="6">
    <source>
        <dbReference type="Proteomes" id="UP000288293"/>
    </source>
</evidence>
<dbReference type="Pfam" id="PF20240">
    <property type="entry name" value="DUF6597"/>
    <property type="match status" value="1"/>
</dbReference>
<comment type="caution">
    <text evidence="5">The sequence shown here is derived from an EMBL/GenBank/DDBJ whole genome shotgun (WGS) entry which is preliminary data.</text>
</comment>
<dbReference type="RefSeq" id="WP_126804048.1">
    <property type="nucleotide sequence ID" value="NZ_PIPL01000002.1"/>
</dbReference>
<evidence type="ECO:0000256" key="3">
    <source>
        <dbReference type="ARBA" id="ARBA00023163"/>
    </source>
</evidence>
<dbReference type="PANTHER" id="PTHR46796:SF13">
    <property type="entry name" value="HTH-TYPE TRANSCRIPTIONAL ACTIVATOR RHAS"/>
    <property type="match status" value="1"/>
</dbReference>
<dbReference type="GO" id="GO:0003700">
    <property type="term" value="F:DNA-binding transcription factor activity"/>
    <property type="evidence" value="ECO:0007669"/>
    <property type="project" value="InterPro"/>
</dbReference>
<evidence type="ECO:0000259" key="4">
    <source>
        <dbReference type="PROSITE" id="PS01124"/>
    </source>
</evidence>
<evidence type="ECO:0000256" key="1">
    <source>
        <dbReference type="ARBA" id="ARBA00023015"/>
    </source>
</evidence>
<name>A0A432W4D1_9GAMM</name>
<dbReference type="InterPro" id="IPR020449">
    <property type="entry name" value="Tscrpt_reg_AraC-type_HTH"/>
</dbReference>
<dbReference type="PANTHER" id="PTHR46796">
    <property type="entry name" value="HTH-TYPE TRANSCRIPTIONAL ACTIVATOR RHAS-RELATED"/>
    <property type="match status" value="1"/>
</dbReference>
<dbReference type="Pfam" id="PF12833">
    <property type="entry name" value="HTH_18"/>
    <property type="match status" value="1"/>
</dbReference>
<dbReference type="InterPro" id="IPR009057">
    <property type="entry name" value="Homeodomain-like_sf"/>
</dbReference>
<dbReference type="InterPro" id="IPR050204">
    <property type="entry name" value="AraC_XylS_family_regulators"/>
</dbReference>
<accession>A0A432W4D1</accession>
<evidence type="ECO:0000313" key="5">
    <source>
        <dbReference type="EMBL" id="RUO24345.1"/>
    </source>
</evidence>
<gene>
    <name evidence="5" type="ORF">CWE09_10745</name>
</gene>
<dbReference type="InterPro" id="IPR018060">
    <property type="entry name" value="HTH_AraC"/>
</dbReference>
<dbReference type="EMBL" id="PIPL01000002">
    <property type="protein sequence ID" value="RUO24345.1"/>
    <property type="molecule type" value="Genomic_DNA"/>
</dbReference>
<keyword evidence="6" id="KW-1185">Reference proteome</keyword>
<organism evidence="5 6">
    <name type="scientific">Aliidiomarina minuta</name>
    <dbReference type="NCBI Taxonomy" id="880057"/>
    <lineage>
        <taxon>Bacteria</taxon>
        <taxon>Pseudomonadati</taxon>
        <taxon>Pseudomonadota</taxon>
        <taxon>Gammaproteobacteria</taxon>
        <taxon>Alteromonadales</taxon>
        <taxon>Idiomarinaceae</taxon>
        <taxon>Aliidiomarina</taxon>
    </lineage>
</organism>
<sequence length="264" mass="29591">MESTSKETQVSLPALALRPFVSHYWLSLNNQEKVHGVLPDGAVDVVVEIGKADCQVNIFGTTTSRAELPLDIGTHYLGIRFKPGQSRHFVDVRVSELTNAVQPVEGDLLEGLSNAVECVACSHLFARLDGVLLTHLNRQAPRRSRMDDVIRYLGTCHDLVPVSELADIYGKSRRQFERHFVEVVGLSPKLFTQVIRFQKAAWMLAHSPLPLAQVAVALGYTDQSHFTHEFVRFYGESPSRVRRGVAFVQDREHLVNHDKSSILI</sequence>
<protein>
    <recommendedName>
        <fullName evidence="4">HTH araC/xylS-type domain-containing protein</fullName>
    </recommendedName>
</protein>
<dbReference type="Gene3D" id="1.10.10.60">
    <property type="entry name" value="Homeodomain-like"/>
    <property type="match status" value="1"/>
</dbReference>
<feature type="domain" description="HTH araC/xylS-type" evidence="4">
    <location>
        <begin position="147"/>
        <end position="244"/>
    </location>
</feature>
<dbReference type="SMART" id="SM00342">
    <property type="entry name" value="HTH_ARAC"/>
    <property type="match status" value="1"/>
</dbReference>
<dbReference type="AlphaFoldDB" id="A0A432W4D1"/>
<reference evidence="5 6" key="1">
    <citation type="journal article" date="2011" name="Front. Microbiol.">
        <title>Genomic signatures of strain selection and enhancement in Bacillus atrophaeus var. globigii, a historical biowarfare simulant.</title>
        <authorList>
            <person name="Gibbons H.S."/>
            <person name="Broomall S.M."/>
            <person name="McNew L.A."/>
            <person name="Daligault H."/>
            <person name="Chapman C."/>
            <person name="Bruce D."/>
            <person name="Karavis M."/>
            <person name="Krepps M."/>
            <person name="McGregor P.A."/>
            <person name="Hong C."/>
            <person name="Park K.H."/>
            <person name="Akmal A."/>
            <person name="Feldman A."/>
            <person name="Lin J.S."/>
            <person name="Chang W.E."/>
            <person name="Higgs B.W."/>
            <person name="Demirev P."/>
            <person name="Lindquist J."/>
            <person name="Liem A."/>
            <person name="Fochler E."/>
            <person name="Read T.D."/>
            <person name="Tapia R."/>
            <person name="Johnson S."/>
            <person name="Bishop-Lilly K.A."/>
            <person name="Detter C."/>
            <person name="Han C."/>
            <person name="Sozhamannan S."/>
            <person name="Rosenzweig C.N."/>
            <person name="Skowronski E.W."/>
        </authorList>
    </citation>
    <scope>NUCLEOTIDE SEQUENCE [LARGE SCALE GENOMIC DNA]</scope>
    <source>
        <strain evidence="5 6">MLST1</strain>
    </source>
</reference>